<feature type="transmembrane region" description="Helical" evidence="2">
    <location>
        <begin position="338"/>
        <end position="359"/>
    </location>
</feature>
<dbReference type="GeneID" id="8109320"/>
<keyword evidence="2" id="KW-1133">Transmembrane helix</keyword>
<feature type="region of interest" description="Disordered" evidence="1">
    <location>
        <begin position="1"/>
        <end position="20"/>
    </location>
</feature>
<evidence type="ECO:0000313" key="3">
    <source>
        <dbReference type="EMBL" id="EED20786.1"/>
    </source>
</evidence>
<sequence>MGKPSSTQPVAGSSSQSVHSLQLLDHDETDLLVDADNYENPPSYDAAISNGDGNGLNHSTSTTQNTIGQSLPSARLIDTDYRLLGGRRAQSVRSSIRNAHIVTLEPAYTRYAEELASLMAQQIRLPPRPQIVITGSHTESSTNHKDNKKQTNSVTDFDFRLDLAETLLTGWEIGSITATREILPQSTWHNATVSFDYDERKTYRGTRLKTLTWKGSKANKNLPSAAGDIQSLNRNNSYRDEEEGVPPVNIDQERLIQGDKTGLFEWCSRYCTDTSPVKSFTLTRHVHNFNATAMVDYLKSQIRETNYRGQISAHMEIVNSKVTIYSPHWINKLRNNSFVFWTCIILQLWIITWPIIWLLEKKYAVIYSCWYSSHSIDDGTGAVARRMYARGRDEHTLAEFWAPAVKQAAWARRKDDEIILLEDAERLQGLTTEQILRARTNDSEAEIERRRRVDRGDGTFMDSVVGLARGVSEVRQDWNLTMGWGGNT</sequence>
<dbReference type="RefSeq" id="XP_002481220.1">
    <property type="nucleotide sequence ID" value="XM_002481175.1"/>
</dbReference>
<feature type="compositionally biased region" description="Polar residues" evidence="1">
    <location>
        <begin position="56"/>
        <end position="71"/>
    </location>
</feature>
<evidence type="ECO:0000313" key="4">
    <source>
        <dbReference type="Proteomes" id="UP000001745"/>
    </source>
</evidence>
<dbReference type="eggNOG" id="ENOG502S4VJ">
    <property type="taxonomic scope" value="Eukaryota"/>
</dbReference>
<dbReference type="OMA" id="IHGTHTE"/>
<dbReference type="AlphaFoldDB" id="B8M443"/>
<gene>
    <name evidence="3" type="ORF">TSTA_039800</name>
</gene>
<feature type="compositionally biased region" description="Polar residues" evidence="1">
    <location>
        <begin position="1"/>
        <end position="12"/>
    </location>
</feature>
<feature type="region of interest" description="Disordered" evidence="1">
    <location>
        <begin position="34"/>
        <end position="71"/>
    </location>
</feature>
<dbReference type="PANTHER" id="PTHR37848">
    <property type="entry name" value="EXPRESSED PROTEIN"/>
    <property type="match status" value="1"/>
</dbReference>
<dbReference type="Proteomes" id="UP000001745">
    <property type="component" value="Unassembled WGS sequence"/>
</dbReference>
<accession>B8M443</accession>
<dbReference type="HOGENOM" id="CLU_042303_0_1_1"/>
<organism evidence="3 4">
    <name type="scientific">Talaromyces stipitatus (strain ATCC 10500 / CBS 375.48 / QM 6759 / NRRL 1006)</name>
    <name type="common">Penicillium stipitatum</name>
    <dbReference type="NCBI Taxonomy" id="441959"/>
    <lineage>
        <taxon>Eukaryota</taxon>
        <taxon>Fungi</taxon>
        <taxon>Dikarya</taxon>
        <taxon>Ascomycota</taxon>
        <taxon>Pezizomycotina</taxon>
        <taxon>Eurotiomycetes</taxon>
        <taxon>Eurotiomycetidae</taxon>
        <taxon>Eurotiales</taxon>
        <taxon>Trichocomaceae</taxon>
        <taxon>Talaromyces</taxon>
        <taxon>Talaromyces sect. Talaromyces</taxon>
    </lineage>
</organism>
<name>B8M443_TALSN</name>
<dbReference type="PANTHER" id="PTHR37848:SF1">
    <property type="entry name" value="SUN DOMAIN-CONTAINING PROTEIN"/>
    <property type="match status" value="1"/>
</dbReference>
<dbReference type="VEuPathDB" id="FungiDB:TSTA_039800"/>
<dbReference type="InParanoid" id="B8M443"/>
<protein>
    <submittedName>
        <fullName evidence="3">Uncharacterized protein</fullName>
    </submittedName>
</protein>
<dbReference type="EMBL" id="EQ962654">
    <property type="protein sequence ID" value="EED20786.1"/>
    <property type="molecule type" value="Genomic_DNA"/>
</dbReference>
<evidence type="ECO:0000256" key="1">
    <source>
        <dbReference type="SAM" id="MobiDB-lite"/>
    </source>
</evidence>
<dbReference type="OrthoDB" id="203796at2759"/>
<keyword evidence="2" id="KW-0812">Transmembrane</keyword>
<proteinExistence type="predicted"/>
<evidence type="ECO:0000256" key="2">
    <source>
        <dbReference type="SAM" id="Phobius"/>
    </source>
</evidence>
<keyword evidence="4" id="KW-1185">Reference proteome</keyword>
<keyword evidence="2" id="KW-0472">Membrane</keyword>
<dbReference type="PhylomeDB" id="B8M443"/>
<reference evidence="4" key="1">
    <citation type="journal article" date="2015" name="Genome Announc.">
        <title>Genome sequence of the AIDS-associated pathogen Penicillium marneffei (ATCC18224) and its near taxonomic relative Talaromyces stipitatus (ATCC10500).</title>
        <authorList>
            <person name="Nierman W.C."/>
            <person name="Fedorova-Abrams N.D."/>
            <person name="Andrianopoulos A."/>
        </authorList>
    </citation>
    <scope>NUCLEOTIDE SEQUENCE [LARGE SCALE GENOMIC DNA]</scope>
    <source>
        <strain evidence="4">ATCC 10500 / CBS 375.48 / QM 6759 / NRRL 1006</strain>
    </source>
</reference>